<name>A0A2C9ZK42_9ACTN</name>
<evidence type="ECO:0000256" key="2">
    <source>
        <dbReference type="SAM" id="Phobius"/>
    </source>
</evidence>
<feature type="region of interest" description="Disordered" evidence="1">
    <location>
        <begin position="133"/>
        <end position="174"/>
    </location>
</feature>
<evidence type="ECO:0008006" key="5">
    <source>
        <dbReference type="Google" id="ProtNLM"/>
    </source>
</evidence>
<evidence type="ECO:0000313" key="4">
    <source>
        <dbReference type="Proteomes" id="UP000194632"/>
    </source>
</evidence>
<comment type="caution">
    <text evidence="3">The sequence shown here is derived from an EMBL/GenBank/DDBJ whole genome shotgun (WGS) entry which is preliminary data.</text>
</comment>
<feature type="region of interest" description="Disordered" evidence="1">
    <location>
        <begin position="1"/>
        <end position="95"/>
    </location>
</feature>
<dbReference type="Proteomes" id="UP000194632">
    <property type="component" value="Unassembled WGS sequence"/>
</dbReference>
<dbReference type="InterPro" id="IPR038468">
    <property type="entry name" value="MmpS_C"/>
</dbReference>
<keyword evidence="2" id="KW-0472">Membrane</keyword>
<gene>
    <name evidence="3" type="ORF">CA982_00780</name>
</gene>
<dbReference type="AlphaFoldDB" id="A0A2C9ZK42"/>
<evidence type="ECO:0000256" key="1">
    <source>
        <dbReference type="SAM" id="MobiDB-lite"/>
    </source>
</evidence>
<dbReference type="Gene3D" id="2.60.40.2880">
    <property type="entry name" value="MmpS1-5, C-terminal soluble domain"/>
    <property type="match status" value="1"/>
</dbReference>
<dbReference type="RefSeq" id="WP_086533618.1">
    <property type="nucleotide sequence ID" value="NZ_NGFO01000001.1"/>
</dbReference>
<keyword evidence="2" id="KW-0812">Transmembrane</keyword>
<accession>A0A2C9ZK42</accession>
<sequence length="261" mass="27728">MGQPYGEPNHGARDPRLRDDTGSQSGGSSRDLYGRPVAPQLYPPLGYASDGTPMFRPGQPTNTELHMAERAERAEAERVATAEREDDGRDGRAGSRIPKVPTATLVLTLGLVVLLVVAFVGFLGLRAGSAEDPVADSPLITDTMPIPRTFEPPSLSPPEPGQQLPGQPRERIDPQNKPVTYEATIDGQATILYVDDAGLRSEFAPTNPWTVQFTGGVNPLRLLVIAGTGSAVSCSITVDGEKVVEDTVTPSSTRRTASCIA</sequence>
<proteinExistence type="predicted"/>
<feature type="transmembrane region" description="Helical" evidence="2">
    <location>
        <begin position="102"/>
        <end position="125"/>
    </location>
</feature>
<organism evidence="3 4">
    <name type="scientific">Gordonia lacunae</name>
    <dbReference type="NCBI Taxonomy" id="417102"/>
    <lineage>
        <taxon>Bacteria</taxon>
        <taxon>Bacillati</taxon>
        <taxon>Actinomycetota</taxon>
        <taxon>Actinomycetes</taxon>
        <taxon>Mycobacteriales</taxon>
        <taxon>Gordoniaceae</taxon>
        <taxon>Gordonia</taxon>
    </lineage>
</organism>
<dbReference type="OrthoDB" id="4381083at2"/>
<reference evidence="3 4" key="1">
    <citation type="submission" date="2017-05" db="EMBL/GenBank/DDBJ databases">
        <title>Biotechnological potential of actinobacteria isolated from South African environments.</title>
        <authorList>
            <person name="Le Roes-Hill M."/>
            <person name="Prins A."/>
            <person name="Durrell K.A."/>
        </authorList>
    </citation>
    <scope>NUCLEOTIDE SEQUENCE [LARGE SCALE GENOMIC DNA]</scope>
    <source>
        <strain evidence="3">BS2</strain>
    </source>
</reference>
<feature type="compositionally biased region" description="Basic and acidic residues" evidence="1">
    <location>
        <begin position="10"/>
        <end position="21"/>
    </location>
</feature>
<dbReference type="EMBL" id="NGFO01000001">
    <property type="protein sequence ID" value="OUC81115.1"/>
    <property type="molecule type" value="Genomic_DNA"/>
</dbReference>
<evidence type="ECO:0000313" key="3">
    <source>
        <dbReference type="EMBL" id="OUC81115.1"/>
    </source>
</evidence>
<protein>
    <recommendedName>
        <fullName evidence="5">MmpS family membrane protein</fullName>
    </recommendedName>
</protein>
<keyword evidence="4" id="KW-1185">Reference proteome</keyword>
<keyword evidence="2" id="KW-1133">Transmembrane helix</keyword>
<feature type="compositionally biased region" description="Basic and acidic residues" evidence="1">
    <location>
        <begin position="66"/>
        <end position="93"/>
    </location>
</feature>